<feature type="transmembrane region" description="Helical" evidence="7">
    <location>
        <begin position="83"/>
        <end position="107"/>
    </location>
</feature>
<gene>
    <name evidence="9" type="ORF">ACFQDL_24945</name>
</gene>
<evidence type="ECO:0000256" key="6">
    <source>
        <dbReference type="ARBA" id="ARBA00023136"/>
    </source>
</evidence>
<evidence type="ECO:0000256" key="2">
    <source>
        <dbReference type="ARBA" id="ARBA00022448"/>
    </source>
</evidence>
<evidence type="ECO:0000256" key="1">
    <source>
        <dbReference type="ARBA" id="ARBA00004651"/>
    </source>
</evidence>
<feature type="transmembrane region" description="Helical" evidence="7">
    <location>
        <begin position="487"/>
        <end position="508"/>
    </location>
</feature>
<dbReference type="Proteomes" id="UP001596422">
    <property type="component" value="Unassembled WGS sequence"/>
</dbReference>
<dbReference type="PROSITE" id="PS50928">
    <property type="entry name" value="ABC_TM1"/>
    <property type="match status" value="1"/>
</dbReference>
<keyword evidence="10" id="KW-1185">Reference proteome</keyword>
<evidence type="ECO:0000259" key="8">
    <source>
        <dbReference type="PROSITE" id="PS50928"/>
    </source>
</evidence>
<protein>
    <submittedName>
        <fullName evidence="9">ABC transporter permease subunit</fullName>
    </submittedName>
</protein>
<dbReference type="RefSeq" id="WP_379911379.1">
    <property type="nucleotide sequence ID" value="NZ_JBHSWE010000001.1"/>
</dbReference>
<sequence>MIRFGGKLALALSLLLTALAFYGLIGFDRGGLDRELLADPYFYSVLRFSIKQAVLSALLSLLLAWPIARALHYCPGLPLRRSFLNLCILCFVMPTLVLITGLVALMGRSGLITPLLGSDWNLYGLNGILIAHVYLNLPFAVRVLLLALQHIPDSSWKLAAQLKLTPWQRLHSIEWPALQASLLQLFGFVFVLCFNSFAVVLALGGGPRATTLEVAIYQALKYDFNIPEALTLAWAQLLIAGSLFLLLTRLGGSHWLGVDTAARRWTPRATRMLPFHRLVYGAAWLALLLPILALLPGLLETDLARFDWRSILRPALVTLGLGLFSGLGALLSAYLMLAPVRAARLAGQTRRSMVLEWLSTHALVAPALVLSVGLYILLLPRLDLDRYGMLLVLLLNMAVVIPFAVQQLKPRLLQFDRQYDRLGRSLKLAPWQRLVIEWPFIRSACLSAFALVMLLAMGDVAIFSIFGTADWTTLPWLIYGYAGTYRIAEASVASLLLLLICALVVRLFERGREHA</sequence>
<feature type="transmembrane region" description="Helical" evidence="7">
    <location>
        <begin position="50"/>
        <end position="71"/>
    </location>
</feature>
<evidence type="ECO:0000313" key="10">
    <source>
        <dbReference type="Proteomes" id="UP001596422"/>
    </source>
</evidence>
<dbReference type="EMBL" id="JBHSWE010000001">
    <property type="protein sequence ID" value="MFC6672975.1"/>
    <property type="molecule type" value="Genomic_DNA"/>
</dbReference>
<feature type="transmembrane region" description="Helical" evidence="7">
    <location>
        <begin position="311"/>
        <end position="337"/>
    </location>
</feature>
<feature type="transmembrane region" description="Helical" evidence="7">
    <location>
        <begin position="358"/>
        <end position="380"/>
    </location>
</feature>
<organism evidence="9 10">
    <name type="scientific">Marinobacterium aestuariivivens</name>
    <dbReference type="NCBI Taxonomy" id="1698799"/>
    <lineage>
        <taxon>Bacteria</taxon>
        <taxon>Pseudomonadati</taxon>
        <taxon>Pseudomonadota</taxon>
        <taxon>Gammaproteobacteria</taxon>
        <taxon>Oceanospirillales</taxon>
        <taxon>Oceanospirillaceae</taxon>
        <taxon>Marinobacterium</taxon>
    </lineage>
</organism>
<evidence type="ECO:0000256" key="3">
    <source>
        <dbReference type="ARBA" id="ARBA00022475"/>
    </source>
</evidence>
<feature type="transmembrane region" description="Helical" evidence="7">
    <location>
        <begin position="233"/>
        <end position="257"/>
    </location>
</feature>
<feature type="transmembrane region" description="Helical" evidence="7">
    <location>
        <begin position="182"/>
        <end position="203"/>
    </location>
</feature>
<keyword evidence="2 7" id="KW-0813">Transport</keyword>
<dbReference type="PANTHER" id="PTHR30183">
    <property type="entry name" value="MOLYBDENUM TRANSPORT SYSTEM PERMEASE PROTEIN MODB"/>
    <property type="match status" value="1"/>
</dbReference>
<evidence type="ECO:0000313" key="9">
    <source>
        <dbReference type="EMBL" id="MFC6672975.1"/>
    </source>
</evidence>
<comment type="subcellular location">
    <subcellularLocation>
        <location evidence="1 7">Cell membrane</location>
        <topology evidence="1 7">Multi-pass membrane protein</topology>
    </subcellularLocation>
</comment>
<dbReference type="Gene3D" id="1.10.3720.10">
    <property type="entry name" value="MetI-like"/>
    <property type="match status" value="2"/>
</dbReference>
<dbReference type="CDD" id="cd06261">
    <property type="entry name" value="TM_PBP2"/>
    <property type="match status" value="2"/>
</dbReference>
<evidence type="ECO:0000256" key="7">
    <source>
        <dbReference type="RuleBase" id="RU363032"/>
    </source>
</evidence>
<keyword evidence="3" id="KW-1003">Cell membrane</keyword>
<dbReference type="SUPFAM" id="SSF161098">
    <property type="entry name" value="MetI-like"/>
    <property type="match status" value="2"/>
</dbReference>
<feature type="transmembrane region" description="Helical" evidence="7">
    <location>
        <begin position="443"/>
        <end position="467"/>
    </location>
</feature>
<evidence type="ECO:0000256" key="5">
    <source>
        <dbReference type="ARBA" id="ARBA00022989"/>
    </source>
</evidence>
<keyword evidence="6 7" id="KW-0472">Membrane</keyword>
<comment type="similarity">
    <text evidence="7">Belongs to the binding-protein-dependent transport system permease family.</text>
</comment>
<name>A0ABW2A6B9_9GAMM</name>
<dbReference type="InterPro" id="IPR035906">
    <property type="entry name" value="MetI-like_sf"/>
</dbReference>
<dbReference type="PANTHER" id="PTHR30183:SF9">
    <property type="entry name" value="THIAMINE TRANSPORT SYSTEM PERMEASE PROTEIN THIP"/>
    <property type="match status" value="1"/>
</dbReference>
<dbReference type="InterPro" id="IPR000515">
    <property type="entry name" value="MetI-like"/>
</dbReference>
<feature type="transmembrane region" description="Helical" evidence="7">
    <location>
        <begin position="386"/>
        <end position="405"/>
    </location>
</feature>
<reference evidence="10" key="1">
    <citation type="journal article" date="2019" name="Int. J. Syst. Evol. Microbiol.">
        <title>The Global Catalogue of Microorganisms (GCM) 10K type strain sequencing project: providing services to taxonomists for standard genome sequencing and annotation.</title>
        <authorList>
            <consortium name="The Broad Institute Genomics Platform"/>
            <consortium name="The Broad Institute Genome Sequencing Center for Infectious Disease"/>
            <person name="Wu L."/>
            <person name="Ma J."/>
        </authorList>
    </citation>
    <scope>NUCLEOTIDE SEQUENCE [LARGE SCALE GENOMIC DNA]</scope>
    <source>
        <strain evidence="10">NBRC 111756</strain>
    </source>
</reference>
<feature type="transmembrane region" description="Helical" evidence="7">
    <location>
        <begin position="278"/>
        <end position="299"/>
    </location>
</feature>
<proteinExistence type="inferred from homology"/>
<feature type="transmembrane region" description="Helical" evidence="7">
    <location>
        <begin position="127"/>
        <end position="148"/>
    </location>
</feature>
<comment type="caution">
    <text evidence="9">The sequence shown here is derived from an EMBL/GenBank/DDBJ whole genome shotgun (WGS) entry which is preliminary data.</text>
</comment>
<keyword evidence="4 7" id="KW-0812">Transmembrane</keyword>
<dbReference type="Pfam" id="PF00528">
    <property type="entry name" value="BPD_transp_1"/>
    <property type="match status" value="1"/>
</dbReference>
<accession>A0ABW2A6B9</accession>
<evidence type="ECO:0000256" key="4">
    <source>
        <dbReference type="ARBA" id="ARBA00022692"/>
    </source>
</evidence>
<feature type="domain" description="ABC transmembrane type-1" evidence="8">
    <location>
        <begin position="46"/>
        <end position="247"/>
    </location>
</feature>
<keyword evidence="5 7" id="KW-1133">Transmembrane helix</keyword>